<evidence type="ECO:0000256" key="1">
    <source>
        <dbReference type="SAM" id="Phobius"/>
    </source>
</evidence>
<feature type="transmembrane region" description="Helical" evidence="1">
    <location>
        <begin position="183"/>
        <end position="203"/>
    </location>
</feature>
<feature type="transmembrane region" description="Helical" evidence="1">
    <location>
        <begin position="64"/>
        <end position="81"/>
    </location>
</feature>
<protein>
    <submittedName>
        <fullName evidence="2">Uncharacterized protein</fullName>
    </submittedName>
</protein>
<keyword evidence="1" id="KW-0812">Transmembrane</keyword>
<feature type="transmembrane region" description="Helical" evidence="1">
    <location>
        <begin position="93"/>
        <end position="117"/>
    </location>
</feature>
<organism evidence="2">
    <name type="scientific">Sylvanvirus sp</name>
    <dbReference type="NCBI Taxonomy" id="2487774"/>
    <lineage>
        <taxon>Viruses</taxon>
    </lineage>
</organism>
<evidence type="ECO:0000313" key="2">
    <source>
        <dbReference type="EMBL" id="AYV86871.1"/>
    </source>
</evidence>
<sequence length="225" mass="24908">MDKKGNNAYESEEEDPEIISAAGGASSRQHIQVVVMDPSHFHSTNRPAPKGPDTFNKALRFCRFFFQAGLFMALGLCAVIMSQQKPCPGTTGLLTFIWGVGILLMYQSLMYVAYYFYFENHQNDHAGQFFGICGGLSQLTACALCIYGTWEVWLQTVNHGIQSELDSNNETGQAAQYSCDSQVFEVSIVSVIIGFIYCASLIYKFCNWYRLSSTSANGGTNDVSL</sequence>
<proteinExistence type="predicted"/>
<reference evidence="2" key="1">
    <citation type="submission" date="2018-10" db="EMBL/GenBank/DDBJ databases">
        <title>Hidden diversity of soil giant viruses.</title>
        <authorList>
            <person name="Schulz F."/>
            <person name="Alteio L."/>
            <person name="Goudeau D."/>
            <person name="Ryan E.M."/>
            <person name="Malmstrom R.R."/>
            <person name="Blanchard J."/>
            <person name="Woyke T."/>
        </authorList>
    </citation>
    <scope>NUCLEOTIDE SEQUENCE</scope>
    <source>
        <strain evidence="2">SYV1</strain>
    </source>
</reference>
<dbReference type="EMBL" id="MK072518">
    <property type="protein sequence ID" value="AYV86871.1"/>
    <property type="molecule type" value="Genomic_DNA"/>
</dbReference>
<gene>
    <name evidence="2" type="ORF">Sylvanvirus12_3</name>
</gene>
<keyword evidence="1" id="KW-1133">Transmembrane helix</keyword>
<name>A0A3G5AJU2_9VIRU</name>
<accession>A0A3G5AJU2</accession>
<keyword evidence="1" id="KW-0472">Membrane</keyword>
<feature type="transmembrane region" description="Helical" evidence="1">
    <location>
        <begin position="129"/>
        <end position="150"/>
    </location>
</feature>